<evidence type="ECO:0000313" key="1">
    <source>
        <dbReference type="EMBL" id="SUT95233.1"/>
    </source>
</evidence>
<dbReference type="Proteomes" id="UP000254227">
    <property type="component" value="Unassembled WGS sequence"/>
</dbReference>
<proteinExistence type="predicted"/>
<protein>
    <submittedName>
        <fullName evidence="1">Uncharacterized protein</fullName>
    </submittedName>
</protein>
<evidence type="ECO:0000313" key="2">
    <source>
        <dbReference type="Proteomes" id="UP000254227"/>
    </source>
</evidence>
<reference evidence="1 2" key="1">
    <citation type="submission" date="2018-06" db="EMBL/GenBank/DDBJ databases">
        <authorList>
            <consortium name="Pathogen Informatics"/>
            <person name="Doyle S."/>
        </authorList>
    </citation>
    <scope>NUCLEOTIDE SEQUENCE [LARGE SCALE GENOMIC DNA]</scope>
    <source>
        <strain evidence="1 2">NCTC10308</strain>
    </source>
</reference>
<organism evidence="1 2">
    <name type="scientific">Acinetobacter johnsonii</name>
    <dbReference type="NCBI Taxonomy" id="40214"/>
    <lineage>
        <taxon>Bacteria</taxon>
        <taxon>Pseudomonadati</taxon>
        <taxon>Pseudomonadota</taxon>
        <taxon>Gammaproteobacteria</taxon>
        <taxon>Moraxellales</taxon>
        <taxon>Moraxellaceae</taxon>
        <taxon>Acinetobacter</taxon>
    </lineage>
</organism>
<name>A0A380U267_ACIJO</name>
<dbReference type="AlphaFoldDB" id="A0A380U267"/>
<dbReference type="EMBL" id="UFRV01000006">
    <property type="protein sequence ID" value="SUT95233.1"/>
    <property type="molecule type" value="Genomic_DNA"/>
</dbReference>
<accession>A0A380U267</accession>
<sequence length="80" mass="9296">MKLGLLSRAKIGAYCSMKFIKFENELYAVLNKKSLMKQNSMSDLSQSKLLNWHESFDIGHKIIQITSINSRMIPFINWSK</sequence>
<gene>
    <name evidence="1" type="ORF">NCTC10308_01673</name>
</gene>